<keyword evidence="2" id="KW-1185">Reference proteome</keyword>
<protein>
    <submittedName>
        <fullName evidence="1">HAD family hydrolase</fullName>
    </submittedName>
</protein>
<proteinExistence type="predicted"/>
<organism evidence="1 2">
    <name type="scientific">Nonomuraea mangrovi</name>
    <dbReference type="NCBI Taxonomy" id="2316207"/>
    <lineage>
        <taxon>Bacteria</taxon>
        <taxon>Bacillati</taxon>
        <taxon>Actinomycetota</taxon>
        <taxon>Actinomycetes</taxon>
        <taxon>Streptosporangiales</taxon>
        <taxon>Streptosporangiaceae</taxon>
        <taxon>Nonomuraea</taxon>
    </lineage>
</organism>
<dbReference type="SUPFAM" id="SSF56784">
    <property type="entry name" value="HAD-like"/>
    <property type="match status" value="1"/>
</dbReference>
<keyword evidence="1" id="KW-0378">Hydrolase</keyword>
<dbReference type="GO" id="GO:0016787">
    <property type="term" value="F:hydrolase activity"/>
    <property type="evidence" value="ECO:0007669"/>
    <property type="project" value="UniProtKB-KW"/>
</dbReference>
<dbReference type="RefSeq" id="WP_379571291.1">
    <property type="nucleotide sequence ID" value="NZ_JBHUFV010000015.1"/>
</dbReference>
<dbReference type="PANTHER" id="PTHR43481">
    <property type="entry name" value="FRUCTOSE-1-PHOSPHATE PHOSPHATASE"/>
    <property type="match status" value="1"/>
</dbReference>
<dbReference type="Pfam" id="PF13419">
    <property type="entry name" value="HAD_2"/>
    <property type="match status" value="1"/>
</dbReference>
<dbReference type="Gene3D" id="1.10.150.240">
    <property type="entry name" value="Putative phosphatase, domain 2"/>
    <property type="match status" value="1"/>
</dbReference>
<dbReference type="PRINTS" id="PR00413">
    <property type="entry name" value="HADHALOGNASE"/>
</dbReference>
<accession>A0ABW4SSZ4</accession>
<dbReference type="NCBIfam" id="TIGR01509">
    <property type="entry name" value="HAD-SF-IA-v3"/>
    <property type="match status" value="1"/>
</dbReference>
<dbReference type="InterPro" id="IPR051806">
    <property type="entry name" value="HAD-like_SPP"/>
</dbReference>
<sequence>MGVDTALFDLDGTLINTEVRNKAIWQLLLDNHDLDHDVAVFMGRRGRDVLPEVFPGHDIDQLIAEVFSYDDHPGLPEVVPVPGAAELVRRVAAYGSRIGLVTSAHRTWAEHRLDQLGVRELFEVLVTAEDVQVGKPHPAGYLLAATQLRAEPDDCVVFEDSVAGITAAKAAGMRCVAVATTHVGEDLAGADLVVADLTAVGWPLFS</sequence>
<dbReference type="EMBL" id="JBHUFV010000015">
    <property type="protein sequence ID" value="MFD1931721.1"/>
    <property type="molecule type" value="Genomic_DNA"/>
</dbReference>
<evidence type="ECO:0000313" key="2">
    <source>
        <dbReference type="Proteomes" id="UP001597368"/>
    </source>
</evidence>
<dbReference type="InterPro" id="IPR036412">
    <property type="entry name" value="HAD-like_sf"/>
</dbReference>
<dbReference type="InterPro" id="IPR006439">
    <property type="entry name" value="HAD-SF_hydro_IA"/>
</dbReference>
<dbReference type="SFLD" id="SFLDS00003">
    <property type="entry name" value="Haloacid_Dehalogenase"/>
    <property type="match status" value="1"/>
</dbReference>
<name>A0ABW4SSZ4_9ACTN</name>
<dbReference type="InterPro" id="IPR041492">
    <property type="entry name" value="HAD_2"/>
</dbReference>
<dbReference type="SFLD" id="SFLDG01129">
    <property type="entry name" value="C1.5:_HAD__Beta-PGM__Phosphata"/>
    <property type="match status" value="1"/>
</dbReference>
<dbReference type="PANTHER" id="PTHR43481:SF4">
    <property type="entry name" value="GLYCEROL-1-PHOSPHATE PHOSPHOHYDROLASE 1-RELATED"/>
    <property type="match status" value="1"/>
</dbReference>
<comment type="caution">
    <text evidence="1">The sequence shown here is derived from an EMBL/GenBank/DDBJ whole genome shotgun (WGS) entry which is preliminary data.</text>
</comment>
<gene>
    <name evidence="1" type="ORF">ACFSKW_09540</name>
</gene>
<dbReference type="InterPro" id="IPR023214">
    <property type="entry name" value="HAD_sf"/>
</dbReference>
<evidence type="ECO:0000313" key="1">
    <source>
        <dbReference type="EMBL" id="MFD1931721.1"/>
    </source>
</evidence>
<dbReference type="Proteomes" id="UP001597368">
    <property type="component" value="Unassembled WGS sequence"/>
</dbReference>
<reference evidence="2" key="1">
    <citation type="journal article" date="2019" name="Int. J. Syst. Evol. Microbiol.">
        <title>The Global Catalogue of Microorganisms (GCM) 10K type strain sequencing project: providing services to taxonomists for standard genome sequencing and annotation.</title>
        <authorList>
            <consortium name="The Broad Institute Genomics Platform"/>
            <consortium name="The Broad Institute Genome Sequencing Center for Infectious Disease"/>
            <person name="Wu L."/>
            <person name="Ma J."/>
        </authorList>
    </citation>
    <scope>NUCLEOTIDE SEQUENCE [LARGE SCALE GENOMIC DNA]</scope>
    <source>
        <strain evidence="2">ICMP 6774ER</strain>
    </source>
</reference>
<dbReference type="Gene3D" id="3.40.50.1000">
    <property type="entry name" value="HAD superfamily/HAD-like"/>
    <property type="match status" value="1"/>
</dbReference>
<dbReference type="SFLD" id="SFLDG01135">
    <property type="entry name" value="C1.5.6:_HAD__Beta-PGM__Phospha"/>
    <property type="match status" value="1"/>
</dbReference>
<dbReference type="InterPro" id="IPR023198">
    <property type="entry name" value="PGP-like_dom2"/>
</dbReference>